<name>A0A1S1LUT8_MYCCH</name>
<protein>
    <submittedName>
        <fullName evidence="1">Uncharacterized protein</fullName>
    </submittedName>
</protein>
<dbReference type="EMBL" id="MLIS01000004">
    <property type="protein sequence ID" value="OHU76119.1"/>
    <property type="molecule type" value="Genomic_DNA"/>
</dbReference>
<reference evidence="1 2" key="1">
    <citation type="submission" date="2016-10" db="EMBL/GenBank/DDBJ databases">
        <title>Evaluation of Human, Veterinary and Environmental Mycobacterium chelonae Isolates by Core Genome Phylogenomic Analysis, Targeted Gene Comparison, and Anti-microbial Susceptibility Patterns: A Tale of Mistaken Identities.</title>
        <authorList>
            <person name="Fogelson S.B."/>
            <person name="Camus A.C."/>
            <person name="Lorenz W."/>
            <person name="Vasireddy R."/>
            <person name="Vasireddy S."/>
            <person name="Smith T."/>
            <person name="Brown-Elliott B.A."/>
            <person name="Wallace R.J.Jr."/>
            <person name="Hasan N.A."/>
            <person name="Reischl U."/>
            <person name="Sanchez S."/>
        </authorList>
    </citation>
    <scope>NUCLEOTIDE SEQUENCE [LARGE SCALE GENOMIC DNA]</scope>
    <source>
        <strain evidence="1 2">15518</strain>
    </source>
</reference>
<keyword evidence="2" id="KW-1185">Reference proteome</keyword>
<dbReference type="Proteomes" id="UP000179441">
    <property type="component" value="Unassembled WGS sequence"/>
</dbReference>
<evidence type="ECO:0000313" key="1">
    <source>
        <dbReference type="EMBL" id="OHU76119.1"/>
    </source>
</evidence>
<accession>A0A1S1LUT8</accession>
<dbReference type="AlphaFoldDB" id="A0A1S1LUT8"/>
<gene>
    <name evidence="1" type="ORF">BKG84_24820</name>
</gene>
<organism evidence="1 2">
    <name type="scientific">Mycobacteroides chelonae</name>
    <name type="common">Mycobacterium chelonae</name>
    <dbReference type="NCBI Taxonomy" id="1774"/>
    <lineage>
        <taxon>Bacteria</taxon>
        <taxon>Bacillati</taxon>
        <taxon>Actinomycetota</taxon>
        <taxon>Actinomycetes</taxon>
        <taxon>Mycobacteriales</taxon>
        <taxon>Mycobacteriaceae</taxon>
        <taxon>Mycobacteroides</taxon>
    </lineage>
</organism>
<evidence type="ECO:0000313" key="2">
    <source>
        <dbReference type="Proteomes" id="UP000179441"/>
    </source>
</evidence>
<comment type="caution">
    <text evidence="1">The sequence shown here is derived from an EMBL/GenBank/DDBJ whole genome shotgun (WGS) entry which is preliminary data.</text>
</comment>
<proteinExistence type="predicted"/>
<sequence>MWAGVWIDGDFSAKSHLLLPPASHPRLPARTAPSGASLVSVLPILNVTATAAALVAARASGHCEIMAPACLLRQQLIFTRRHDLGSDRAADSPAEAIAACENCADLIEHTDLHTALQLGYVTSAEHPSASAPVFWRQRRWVLLDHFGHLQQLTASPAPLARTA</sequence>